<dbReference type="GO" id="GO:0005829">
    <property type="term" value="C:cytosol"/>
    <property type="evidence" value="ECO:0007669"/>
    <property type="project" value="TreeGrafter"/>
</dbReference>
<dbReference type="OrthoDB" id="340346at2759"/>
<dbReference type="InterPro" id="IPR039918">
    <property type="entry name" value="PPP4R4"/>
</dbReference>
<feature type="compositionally biased region" description="Polar residues" evidence="2">
    <location>
        <begin position="878"/>
        <end position="887"/>
    </location>
</feature>
<evidence type="ECO:0000313" key="3">
    <source>
        <dbReference type="EMBL" id="CAG7817063.1"/>
    </source>
</evidence>
<dbReference type="EMBL" id="CAJVCH010385435">
    <property type="protein sequence ID" value="CAG7817063.1"/>
    <property type="molecule type" value="Genomic_DNA"/>
</dbReference>
<dbReference type="PANTHER" id="PTHR21467:SF0">
    <property type="entry name" value="SERINE_THREONINE-PROTEIN PHOSPHATASE 4 REGULATORY SUBUNIT 4"/>
    <property type="match status" value="1"/>
</dbReference>
<gene>
    <name evidence="3" type="ORF">AFUS01_LOCUS27650</name>
</gene>
<dbReference type="GO" id="GO:0008287">
    <property type="term" value="C:protein serine/threonine phosphatase complex"/>
    <property type="evidence" value="ECO:0007669"/>
    <property type="project" value="TreeGrafter"/>
</dbReference>
<evidence type="ECO:0000313" key="4">
    <source>
        <dbReference type="Proteomes" id="UP000708208"/>
    </source>
</evidence>
<comment type="caution">
    <text evidence="3">The sequence shown here is derived from an EMBL/GenBank/DDBJ whole genome shotgun (WGS) entry which is preliminary data.</text>
</comment>
<evidence type="ECO:0000256" key="2">
    <source>
        <dbReference type="SAM" id="MobiDB-lite"/>
    </source>
</evidence>
<keyword evidence="4" id="KW-1185">Reference proteome</keyword>
<dbReference type="GO" id="GO:0019888">
    <property type="term" value="F:protein phosphatase regulator activity"/>
    <property type="evidence" value="ECO:0007669"/>
    <property type="project" value="TreeGrafter"/>
</dbReference>
<accession>A0A8J2PD28</accession>
<dbReference type="PANTHER" id="PTHR21467">
    <property type="entry name" value="PROTEIN PHOSPHATASE 4 REGULATORY SUBUNIT 4 PPP4R4"/>
    <property type="match status" value="1"/>
</dbReference>
<proteinExistence type="predicted"/>
<organism evidence="3 4">
    <name type="scientific">Allacma fusca</name>
    <dbReference type="NCBI Taxonomy" id="39272"/>
    <lineage>
        <taxon>Eukaryota</taxon>
        <taxon>Metazoa</taxon>
        <taxon>Ecdysozoa</taxon>
        <taxon>Arthropoda</taxon>
        <taxon>Hexapoda</taxon>
        <taxon>Collembola</taxon>
        <taxon>Symphypleona</taxon>
        <taxon>Sminthuridae</taxon>
        <taxon>Allacma</taxon>
    </lineage>
</organism>
<protein>
    <recommendedName>
        <fullName evidence="5">TOG domain-containing protein</fullName>
    </recommendedName>
</protein>
<name>A0A8J2PD28_9HEXA</name>
<evidence type="ECO:0000256" key="1">
    <source>
        <dbReference type="SAM" id="Coils"/>
    </source>
</evidence>
<dbReference type="AlphaFoldDB" id="A0A8J2PD28"/>
<feature type="region of interest" description="Disordered" evidence="2">
    <location>
        <begin position="851"/>
        <end position="900"/>
    </location>
</feature>
<evidence type="ECO:0008006" key="5">
    <source>
        <dbReference type="Google" id="ProtNLM"/>
    </source>
</evidence>
<reference evidence="3" key="1">
    <citation type="submission" date="2021-06" db="EMBL/GenBank/DDBJ databases">
        <authorList>
            <person name="Hodson N. C."/>
            <person name="Mongue J. A."/>
            <person name="Jaron S. K."/>
        </authorList>
    </citation>
    <scope>NUCLEOTIDE SEQUENCE</scope>
</reference>
<feature type="coiled-coil region" evidence="1">
    <location>
        <begin position="707"/>
        <end position="777"/>
    </location>
</feature>
<sequence>MKVHKFYNMLSTYEVTICHGSKCEQQSYPRNRAGPQIKCQYYDFALTKLWRKRQAFVRPSLKESITDMPSEISQYAIDEAVWDDAKGSDIKRHDMDEKIDAFHRALICLGGDIPQKIYGAHALPNLALLNTERTFLEVFPVIETELKRTPNLNFHSEAASSIEPLFKQVMKVRNTKWIKQIITLVINSLNNNDPEIVTVWIQSMERVIDQLSPKDAAAQILPVVIEKSVKSNSVISKNSANALLRKLLSHTQTGSDIATKVKVFETAVSILDYSINDEVPSVRAASVMLLVELIKTTDPFNSSALATNIMLRAEDTEPIVKIAVIDAICQLLVAGKGDVYQQKMFIATLKKLVRGAYHQNPPHVELLIRFTGLMGPVTKGPAVKSIFTEEDKYWFLDAFLCLSTFGLPGTSREVPPEMPPGFVAYRRALGANKTSLVSTLLSTPVKVAPIAEGTNVLAGHENSKDENYMVRANCADAFLDFLKFGKPTVHFKDGLHKTFHNYFDDPSPTVRKNISGSLYLIMQEVDSDIILCKDEMIRALSDDNMDVIEAVIPHLSDMLKLFVNNDILSPEKATAAAAEIGGVLLFCEERLSQTRDWRIHSSLLLQMVVLPFCLPSDILFQNFVPIILHRLLHLKQLPSRLGAAEALISLLRHCRRANQRDEIRRKIKAFAQSRNAQDRMIYLYMSDIIMNRFSRKYYRQHFVEPTLGLAEDKISNLLKKLEELVAKIQQSENDRDALEAISVAVEQMAEIGVIQNLEVHRRRLKEEKDDKKKEMEENYIAGLEDKLPKANTAKRYSLLDKGVAGKVVEKTKPNHTYLPSTLEKPVNLPKLSYAAKAAVTSPSSINPTAFRYKQSFPRTSKNIVPLAKKDARVVPPSEGSSHTTTTEAAAPREGPTNKPK</sequence>
<dbReference type="Proteomes" id="UP000708208">
    <property type="component" value="Unassembled WGS sequence"/>
</dbReference>
<keyword evidence="1" id="KW-0175">Coiled coil</keyword>